<dbReference type="RefSeq" id="WP_083343668.1">
    <property type="nucleotide sequence ID" value="NZ_LT629690.1"/>
</dbReference>
<dbReference type="OrthoDB" id="119950at2"/>
<dbReference type="InterPro" id="IPR032710">
    <property type="entry name" value="NTF2-like_dom_sf"/>
</dbReference>
<feature type="signal peptide" evidence="1">
    <location>
        <begin position="1"/>
        <end position="18"/>
    </location>
</feature>
<protein>
    <submittedName>
        <fullName evidence="3">SnoaL-like domain-containing protein</fullName>
    </submittedName>
</protein>
<organism evidence="3 4">
    <name type="scientific">Terriglobus roseus</name>
    <dbReference type="NCBI Taxonomy" id="392734"/>
    <lineage>
        <taxon>Bacteria</taxon>
        <taxon>Pseudomonadati</taxon>
        <taxon>Acidobacteriota</taxon>
        <taxon>Terriglobia</taxon>
        <taxon>Terriglobales</taxon>
        <taxon>Acidobacteriaceae</taxon>
        <taxon>Terriglobus</taxon>
    </lineage>
</organism>
<dbReference type="Gene3D" id="3.10.450.50">
    <property type="match status" value="1"/>
</dbReference>
<feature type="domain" description="SnoaL-like" evidence="2">
    <location>
        <begin position="28"/>
        <end position="143"/>
    </location>
</feature>
<feature type="chain" id="PRO_5009241005" evidence="1">
    <location>
        <begin position="19"/>
        <end position="158"/>
    </location>
</feature>
<keyword evidence="4" id="KW-1185">Reference proteome</keyword>
<evidence type="ECO:0000256" key="1">
    <source>
        <dbReference type="SAM" id="SignalP"/>
    </source>
</evidence>
<dbReference type="SUPFAM" id="SSF54427">
    <property type="entry name" value="NTF2-like"/>
    <property type="match status" value="1"/>
</dbReference>
<reference evidence="3 4" key="1">
    <citation type="submission" date="2016-10" db="EMBL/GenBank/DDBJ databases">
        <authorList>
            <person name="de Groot N.N."/>
        </authorList>
    </citation>
    <scope>NUCLEOTIDE SEQUENCE [LARGE SCALE GENOMIC DNA]</scope>
    <source>
        <strain evidence="3 4">GAS232</strain>
    </source>
</reference>
<dbReference type="EMBL" id="LT629690">
    <property type="protein sequence ID" value="SDE77348.1"/>
    <property type="molecule type" value="Genomic_DNA"/>
</dbReference>
<name>A0A1G7FNG7_9BACT</name>
<dbReference type="InterPro" id="IPR037401">
    <property type="entry name" value="SnoaL-like"/>
</dbReference>
<evidence type="ECO:0000313" key="4">
    <source>
        <dbReference type="Proteomes" id="UP000182427"/>
    </source>
</evidence>
<gene>
    <name evidence="3" type="ORF">SAMN05444167_0399</name>
</gene>
<dbReference type="AlphaFoldDB" id="A0A1G7FNG7"/>
<keyword evidence="1" id="KW-0732">Signal</keyword>
<dbReference type="Pfam" id="PF13474">
    <property type="entry name" value="SnoaL_3"/>
    <property type="match status" value="1"/>
</dbReference>
<dbReference type="Proteomes" id="UP000182427">
    <property type="component" value="Chromosome I"/>
</dbReference>
<evidence type="ECO:0000259" key="2">
    <source>
        <dbReference type="Pfam" id="PF13474"/>
    </source>
</evidence>
<sequence length="158" mass="16801">MKSLLLAAALLTPVCAAAQTAASATPMATLNTFVNAFNKGDMATVHAVHAADGVTIIDEDAPYIWQGKGALDAWLAVLDNVGKTKGESENAVALRKPQVLNVSGNRAYAVVPVEYTWKEKGVPMHEPATMTVVLHRGPAGWKIDAWSWNGTPPQRIGK</sequence>
<accession>A0A1G7FNG7</accession>
<proteinExistence type="predicted"/>
<evidence type="ECO:0000313" key="3">
    <source>
        <dbReference type="EMBL" id="SDE77348.1"/>
    </source>
</evidence>